<dbReference type="AlphaFoldDB" id="A0AAW0A550"/>
<proteinExistence type="predicted"/>
<organism evidence="2 3">
    <name type="scientific">Favolaschia claudopus</name>
    <dbReference type="NCBI Taxonomy" id="2862362"/>
    <lineage>
        <taxon>Eukaryota</taxon>
        <taxon>Fungi</taxon>
        <taxon>Dikarya</taxon>
        <taxon>Basidiomycota</taxon>
        <taxon>Agaricomycotina</taxon>
        <taxon>Agaricomycetes</taxon>
        <taxon>Agaricomycetidae</taxon>
        <taxon>Agaricales</taxon>
        <taxon>Marasmiineae</taxon>
        <taxon>Mycenaceae</taxon>
        <taxon>Favolaschia</taxon>
    </lineage>
</organism>
<evidence type="ECO:0000313" key="3">
    <source>
        <dbReference type="Proteomes" id="UP001362999"/>
    </source>
</evidence>
<comment type="caution">
    <text evidence="2">The sequence shown here is derived from an EMBL/GenBank/DDBJ whole genome shotgun (WGS) entry which is preliminary data.</text>
</comment>
<name>A0AAW0A550_9AGAR</name>
<dbReference type="EMBL" id="JAWWNJ010000083">
    <property type="protein sequence ID" value="KAK7001284.1"/>
    <property type="molecule type" value="Genomic_DNA"/>
</dbReference>
<dbReference type="Proteomes" id="UP001362999">
    <property type="component" value="Unassembled WGS sequence"/>
</dbReference>
<gene>
    <name evidence="2" type="ORF">R3P38DRAFT_3048244</name>
</gene>
<keyword evidence="3" id="KW-1185">Reference proteome</keyword>
<protein>
    <submittedName>
        <fullName evidence="2">Uncharacterized protein</fullName>
    </submittedName>
</protein>
<reference evidence="2 3" key="1">
    <citation type="journal article" date="2024" name="J Genomics">
        <title>Draft genome sequencing and assembly of Favolaschia claudopus CIRM-BRFM 2984 isolated from oak limbs.</title>
        <authorList>
            <person name="Navarro D."/>
            <person name="Drula E."/>
            <person name="Chaduli D."/>
            <person name="Cazenave R."/>
            <person name="Ahrendt S."/>
            <person name="Wang J."/>
            <person name="Lipzen A."/>
            <person name="Daum C."/>
            <person name="Barry K."/>
            <person name="Grigoriev I.V."/>
            <person name="Favel A."/>
            <person name="Rosso M.N."/>
            <person name="Martin F."/>
        </authorList>
    </citation>
    <scope>NUCLEOTIDE SEQUENCE [LARGE SCALE GENOMIC DNA]</scope>
    <source>
        <strain evidence="2 3">CIRM-BRFM 2984</strain>
    </source>
</reference>
<accession>A0AAW0A550</accession>
<evidence type="ECO:0000256" key="1">
    <source>
        <dbReference type="SAM" id="MobiDB-lite"/>
    </source>
</evidence>
<evidence type="ECO:0000313" key="2">
    <source>
        <dbReference type="EMBL" id="KAK7001284.1"/>
    </source>
</evidence>
<feature type="region of interest" description="Disordered" evidence="1">
    <location>
        <begin position="126"/>
        <end position="146"/>
    </location>
</feature>
<sequence length="225" mass="25535">MIPRLYPCVIYPRKTSKEKLILALELAGGEDNSDVLLRVLSVRCSADDAWQISGRRFCRHRDETTNPKSASARRQQRARPVLPRIRGERETAKKRKRFVYEYHRYRGGRACQAVCVSTRRGNADEGWDVHDDGPGVMSRSTGGPKMKRAMEGMQRSEEGGGLVHEDLACRPKEDSISGTLVKAIDPGRYFEVSCDFKWAIQYTGVRVEMRDEVSSESEADCMYLV</sequence>